<keyword evidence="3" id="KW-0010">Activator</keyword>
<dbReference type="PANTHER" id="PTHR30204:SF90">
    <property type="entry name" value="HTH-TYPE TRANSCRIPTIONAL ACTIVATOR MTA"/>
    <property type="match status" value="1"/>
</dbReference>
<protein>
    <submittedName>
        <fullName evidence="7">MerR family transcriptional regulator</fullName>
    </submittedName>
</protein>
<dbReference type="InterPro" id="IPR000551">
    <property type="entry name" value="MerR-type_HTH_dom"/>
</dbReference>
<keyword evidence="2" id="KW-0238">DNA-binding</keyword>
<evidence type="ECO:0000256" key="1">
    <source>
        <dbReference type="ARBA" id="ARBA00023015"/>
    </source>
</evidence>
<dbReference type="EMBL" id="RHIB01000001">
    <property type="protein sequence ID" value="RNA70523.1"/>
    <property type="molecule type" value="Genomic_DNA"/>
</dbReference>
<dbReference type="Proteomes" id="UP000278746">
    <property type="component" value="Unassembled WGS sequence"/>
</dbReference>
<sequence>MYLIKEISGIAGVSVRTLHHYDHIGLLKPVEVKRNGYRYYNDESLERLQQILFFKELGFSLQKIKDILEGPGFDRKRALEQHKQVLMEKKKRLEKIIASVDQTVAAMEGEKGMSKKEMFEPFDTEEIEKHQKKYADETKAKYGHTDAYKESMKKTASYNKEDWAQIQTEWNEFYKKLASHMGKGPKDQEVQKLIGEYHQLINNHFYACPTEMFRGLGEMYVSDERFTKNIDKHGDGLAAFLKDAMGIYCDDWEGK</sequence>
<dbReference type="InterPro" id="IPR047057">
    <property type="entry name" value="MerR_fam"/>
</dbReference>
<dbReference type="GO" id="GO:0003677">
    <property type="term" value="F:DNA binding"/>
    <property type="evidence" value="ECO:0007669"/>
    <property type="project" value="UniProtKB-KW"/>
</dbReference>
<dbReference type="GO" id="GO:0003700">
    <property type="term" value="F:DNA-binding transcription factor activity"/>
    <property type="evidence" value="ECO:0007669"/>
    <property type="project" value="InterPro"/>
</dbReference>
<feature type="coiled-coil region" evidence="5">
    <location>
        <begin position="76"/>
        <end position="110"/>
    </location>
</feature>
<proteinExistence type="predicted"/>
<evidence type="ECO:0000256" key="2">
    <source>
        <dbReference type="ARBA" id="ARBA00023125"/>
    </source>
</evidence>
<dbReference type="SUPFAM" id="SSF89082">
    <property type="entry name" value="Antibiotic binding domain of TipA-like multidrug resistance regulators"/>
    <property type="match status" value="1"/>
</dbReference>
<dbReference type="Gene3D" id="1.10.1660.10">
    <property type="match status" value="1"/>
</dbReference>
<dbReference type="SUPFAM" id="SSF46955">
    <property type="entry name" value="Putative DNA-binding domain"/>
    <property type="match status" value="1"/>
</dbReference>
<feature type="domain" description="HTH merR-type" evidence="6">
    <location>
        <begin position="1"/>
        <end position="70"/>
    </location>
</feature>
<dbReference type="SMART" id="SM00422">
    <property type="entry name" value="HTH_MERR"/>
    <property type="match status" value="1"/>
</dbReference>
<keyword evidence="5" id="KW-0175">Coiled coil</keyword>
<dbReference type="Pfam" id="PF13411">
    <property type="entry name" value="MerR_1"/>
    <property type="match status" value="1"/>
</dbReference>
<evidence type="ECO:0000259" key="6">
    <source>
        <dbReference type="PROSITE" id="PS50937"/>
    </source>
</evidence>
<dbReference type="InterPro" id="IPR012925">
    <property type="entry name" value="TipAS_dom"/>
</dbReference>
<evidence type="ECO:0000256" key="4">
    <source>
        <dbReference type="ARBA" id="ARBA00023163"/>
    </source>
</evidence>
<dbReference type="PROSITE" id="PS50937">
    <property type="entry name" value="HTH_MERR_2"/>
    <property type="match status" value="1"/>
</dbReference>
<dbReference type="PRINTS" id="PR00040">
    <property type="entry name" value="HTHMERR"/>
</dbReference>
<gene>
    <name evidence="7" type="ORF">EBO34_00370</name>
</gene>
<keyword evidence="4" id="KW-0804">Transcription</keyword>
<organism evidence="7 8">
    <name type="scientific">Alteribacter keqinensis</name>
    <dbReference type="NCBI Taxonomy" id="2483800"/>
    <lineage>
        <taxon>Bacteria</taxon>
        <taxon>Bacillati</taxon>
        <taxon>Bacillota</taxon>
        <taxon>Bacilli</taxon>
        <taxon>Bacillales</taxon>
        <taxon>Bacillaceae</taxon>
        <taxon>Alteribacter</taxon>
    </lineage>
</organism>
<evidence type="ECO:0000256" key="5">
    <source>
        <dbReference type="SAM" id="Coils"/>
    </source>
</evidence>
<keyword evidence="8" id="KW-1185">Reference proteome</keyword>
<comment type="caution">
    <text evidence="7">The sequence shown here is derived from an EMBL/GenBank/DDBJ whole genome shotgun (WGS) entry which is preliminary data.</text>
</comment>
<dbReference type="PANTHER" id="PTHR30204">
    <property type="entry name" value="REDOX-CYCLING DRUG-SENSING TRANSCRIPTIONAL ACTIVATOR SOXR"/>
    <property type="match status" value="1"/>
</dbReference>
<evidence type="ECO:0000256" key="3">
    <source>
        <dbReference type="ARBA" id="ARBA00023159"/>
    </source>
</evidence>
<reference evidence="7 8" key="1">
    <citation type="submission" date="2018-10" db="EMBL/GenBank/DDBJ databases">
        <title>Bacillus Keqinensis sp. nov., a moderately halophilic bacterium isolated from a saline-alkaline lake.</title>
        <authorList>
            <person name="Wang H."/>
        </authorList>
    </citation>
    <scope>NUCLEOTIDE SEQUENCE [LARGE SCALE GENOMIC DNA]</scope>
    <source>
        <strain evidence="7 8">KQ-3</strain>
    </source>
</reference>
<dbReference type="AlphaFoldDB" id="A0A3M7TYH6"/>
<dbReference type="OrthoDB" id="9814833at2"/>
<dbReference type="Gene3D" id="1.10.490.50">
    <property type="entry name" value="Antibiotic binding domain of TipA-like multidrug resistance regulators"/>
    <property type="match status" value="1"/>
</dbReference>
<name>A0A3M7TYH6_9BACI</name>
<evidence type="ECO:0000313" key="8">
    <source>
        <dbReference type="Proteomes" id="UP000278746"/>
    </source>
</evidence>
<evidence type="ECO:0000313" key="7">
    <source>
        <dbReference type="EMBL" id="RNA70523.1"/>
    </source>
</evidence>
<dbReference type="Pfam" id="PF07739">
    <property type="entry name" value="TipAS"/>
    <property type="match status" value="1"/>
</dbReference>
<keyword evidence="1" id="KW-0805">Transcription regulation</keyword>
<dbReference type="CDD" id="cd01106">
    <property type="entry name" value="HTH_TipAL-Mta"/>
    <property type="match status" value="1"/>
</dbReference>
<accession>A0A3M7TYH6</accession>
<dbReference type="InterPro" id="IPR009061">
    <property type="entry name" value="DNA-bd_dom_put_sf"/>
</dbReference>
<dbReference type="InterPro" id="IPR036244">
    <property type="entry name" value="TipA-like_antibiotic-bd"/>
</dbReference>